<name>A0A9W7SVU0_9PEZI</name>
<evidence type="ECO:0000256" key="1">
    <source>
        <dbReference type="ARBA" id="ARBA00001947"/>
    </source>
</evidence>
<sequence length="353" mass="37858">MTDFEIPKKGKAGVVVNEGPNFHVEIQDVDIPEPKPDEVLLKLNKTGLCMSDIHFMANDWAVPPMSYFNTRCAGHEGAGVVVKVGSAVTDWKCWNGRENYCQQGVYTGLAANGTYQQYITSPARYTSRIPEGVSDEVAGPIMCSASTMHRALVDSGLRAGNWVVFPGGGGGVGIQGVQLAKYVPLRLDFSVYSHGHAPHRRGLGRVEARARAQNGRGSLRRLQGTPDVASAVKEAADGVGAHGVLVTAYQSYPSSFAYLGDRIGGKIMCIALPPAGAVTLGADPNLFVFKNVSVIGTLVGTMQDTSAALEYARRGLLKSVCEVRPLSRLPESVQELRRGEVAGRVVIDFNWVE</sequence>
<dbReference type="SMART" id="SM00829">
    <property type="entry name" value="PKS_ER"/>
    <property type="match status" value="1"/>
</dbReference>
<dbReference type="InterPro" id="IPR013154">
    <property type="entry name" value="ADH-like_N"/>
</dbReference>
<comment type="similarity">
    <text evidence="2">Belongs to the zinc-containing alcohol dehydrogenase family.</text>
</comment>
<keyword evidence="4" id="KW-0862">Zinc</keyword>
<dbReference type="InterPro" id="IPR002328">
    <property type="entry name" value="ADH_Zn_CS"/>
</dbReference>
<dbReference type="PANTHER" id="PTHR42940">
    <property type="entry name" value="ALCOHOL DEHYDROGENASE 1-RELATED"/>
    <property type="match status" value="1"/>
</dbReference>
<dbReference type="PANTHER" id="PTHR42940:SF1">
    <property type="entry name" value="ENOYL REDUCTASE (ER) DOMAIN-CONTAINING PROTEIN"/>
    <property type="match status" value="1"/>
</dbReference>
<dbReference type="Proteomes" id="UP001138500">
    <property type="component" value="Unassembled WGS sequence"/>
</dbReference>
<accession>A0A9W7SVU0</accession>
<dbReference type="SUPFAM" id="SSF50129">
    <property type="entry name" value="GroES-like"/>
    <property type="match status" value="1"/>
</dbReference>
<evidence type="ECO:0000259" key="6">
    <source>
        <dbReference type="SMART" id="SM00829"/>
    </source>
</evidence>
<keyword evidence="3" id="KW-0479">Metal-binding</keyword>
<evidence type="ECO:0000313" key="8">
    <source>
        <dbReference type="Proteomes" id="UP001138500"/>
    </source>
</evidence>
<evidence type="ECO:0000256" key="4">
    <source>
        <dbReference type="ARBA" id="ARBA00022833"/>
    </source>
</evidence>
<evidence type="ECO:0000256" key="3">
    <source>
        <dbReference type="ARBA" id="ARBA00022723"/>
    </source>
</evidence>
<comment type="cofactor">
    <cofactor evidence="1">
        <name>Zn(2+)</name>
        <dbReference type="ChEBI" id="CHEBI:29105"/>
    </cofactor>
</comment>
<dbReference type="SUPFAM" id="SSF51735">
    <property type="entry name" value="NAD(P)-binding Rossmann-fold domains"/>
    <property type="match status" value="1"/>
</dbReference>
<dbReference type="Gene3D" id="3.40.50.720">
    <property type="entry name" value="NAD(P)-binding Rossmann-like Domain"/>
    <property type="match status" value="1"/>
</dbReference>
<dbReference type="InterPro" id="IPR011032">
    <property type="entry name" value="GroES-like_sf"/>
</dbReference>
<dbReference type="OrthoDB" id="1879366at2759"/>
<dbReference type="Pfam" id="PF08240">
    <property type="entry name" value="ADH_N"/>
    <property type="match status" value="1"/>
</dbReference>
<dbReference type="InterPro" id="IPR036291">
    <property type="entry name" value="NAD(P)-bd_dom_sf"/>
</dbReference>
<proteinExistence type="inferred from homology"/>
<evidence type="ECO:0000256" key="2">
    <source>
        <dbReference type="ARBA" id="ARBA00008072"/>
    </source>
</evidence>
<dbReference type="GO" id="GO:0008270">
    <property type="term" value="F:zinc ion binding"/>
    <property type="evidence" value="ECO:0007669"/>
    <property type="project" value="InterPro"/>
</dbReference>
<keyword evidence="8" id="KW-1185">Reference proteome</keyword>
<evidence type="ECO:0000256" key="5">
    <source>
        <dbReference type="ARBA" id="ARBA00023002"/>
    </source>
</evidence>
<dbReference type="Gene3D" id="3.90.180.10">
    <property type="entry name" value="Medium-chain alcohol dehydrogenases, catalytic domain"/>
    <property type="match status" value="2"/>
</dbReference>
<reference evidence="7 8" key="2">
    <citation type="journal article" date="2021" name="Curr. Genet.">
        <title>Genetic response to nitrogen starvation in the aggressive Eucalyptus foliar pathogen Teratosphaeria destructans.</title>
        <authorList>
            <person name="Havenga M."/>
            <person name="Wingfield B.D."/>
            <person name="Wingfield M.J."/>
            <person name="Dreyer L.L."/>
            <person name="Roets F."/>
            <person name="Aylward J."/>
        </authorList>
    </citation>
    <scope>NUCLEOTIDE SEQUENCE [LARGE SCALE GENOMIC DNA]</scope>
    <source>
        <strain evidence="7">CMW44962</strain>
    </source>
</reference>
<dbReference type="InterPro" id="IPR020843">
    <property type="entry name" value="ER"/>
</dbReference>
<evidence type="ECO:0000313" key="7">
    <source>
        <dbReference type="EMBL" id="KAH9835088.1"/>
    </source>
</evidence>
<keyword evidence="5" id="KW-0560">Oxidoreductase</keyword>
<gene>
    <name evidence="7" type="ORF">Tdes44962_MAKER08590</name>
</gene>
<dbReference type="PROSITE" id="PS00059">
    <property type="entry name" value="ADH_ZINC"/>
    <property type="match status" value="1"/>
</dbReference>
<reference evidence="7 8" key="1">
    <citation type="journal article" date="2018" name="IMA Fungus">
        <title>IMA Genome-F 10: Nine draft genome sequences of Claviceps purpurea s.lat., including C. arundinis, C. humidiphila, and C. cf. spartinae, pseudomolecules for the pitch canker pathogen Fusarium circinatum, draft genome of Davidsoniella eucalypti, Grosmannia galeiformis, Quambalaria eucalypti, and Teratosphaeria destructans.</title>
        <authorList>
            <person name="Wingfield B.D."/>
            <person name="Liu M."/>
            <person name="Nguyen H.D."/>
            <person name="Lane F.A."/>
            <person name="Morgan S.W."/>
            <person name="De Vos L."/>
            <person name="Wilken P.M."/>
            <person name="Duong T.A."/>
            <person name="Aylward J."/>
            <person name="Coetzee M.P."/>
            <person name="Dadej K."/>
            <person name="De Beer Z.W."/>
            <person name="Findlay W."/>
            <person name="Havenga M."/>
            <person name="Kolarik M."/>
            <person name="Menzies J.G."/>
            <person name="Naidoo K."/>
            <person name="Pochopski O."/>
            <person name="Shoukouhi P."/>
            <person name="Santana Q.C."/>
            <person name="Seifert K.A."/>
            <person name="Soal N."/>
            <person name="Steenkamp E.T."/>
            <person name="Tatham C.T."/>
            <person name="van der Nest M.A."/>
            <person name="Wingfield M.J."/>
        </authorList>
    </citation>
    <scope>NUCLEOTIDE SEQUENCE [LARGE SCALE GENOMIC DNA]</scope>
    <source>
        <strain evidence="7">CMW44962</strain>
    </source>
</reference>
<dbReference type="GO" id="GO:0004022">
    <property type="term" value="F:alcohol dehydrogenase (NAD+) activity"/>
    <property type="evidence" value="ECO:0007669"/>
    <property type="project" value="TreeGrafter"/>
</dbReference>
<feature type="domain" description="Enoyl reductase (ER)" evidence="6">
    <location>
        <begin position="19"/>
        <end position="347"/>
    </location>
</feature>
<dbReference type="AlphaFoldDB" id="A0A9W7SVU0"/>
<dbReference type="GO" id="GO:0005737">
    <property type="term" value="C:cytoplasm"/>
    <property type="evidence" value="ECO:0007669"/>
    <property type="project" value="TreeGrafter"/>
</dbReference>
<organism evidence="7 8">
    <name type="scientific">Teratosphaeria destructans</name>
    <dbReference type="NCBI Taxonomy" id="418781"/>
    <lineage>
        <taxon>Eukaryota</taxon>
        <taxon>Fungi</taxon>
        <taxon>Dikarya</taxon>
        <taxon>Ascomycota</taxon>
        <taxon>Pezizomycotina</taxon>
        <taxon>Dothideomycetes</taxon>
        <taxon>Dothideomycetidae</taxon>
        <taxon>Mycosphaerellales</taxon>
        <taxon>Teratosphaeriaceae</taxon>
        <taxon>Teratosphaeria</taxon>
    </lineage>
</organism>
<protein>
    <submittedName>
        <fullName evidence="7">Alcohol dehydrogenase GroES-like domain</fullName>
    </submittedName>
</protein>
<comment type="caution">
    <text evidence="7">The sequence shown here is derived from an EMBL/GenBank/DDBJ whole genome shotgun (WGS) entry which is preliminary data.</text>
</comment>
<dbReference type="EMBL" id="RIBY02000957">
    <property type="protein sequence ID" value="KAH9835088.1"/>
    <property type="molecule type" value="Genomic_DNA"/>
</dbReference>